<dbReference type="EMBL" id="KV426298">
    <property type="protein sequence ID" value="KZV82915.1"/>
    <property type="molecule type" value="Genomic_DNA"/>
</dbReference>
<dbReference type="GO" id="GO:0005737">
    <property type="term" value="C:cytoplasm"/>
    <property type="evidence" value="ECO:0007669"/>
    <property type="project" value="TreeGrafter"/>
</dbReference>
<proteinExistence type="inferred from homology"/>
<comment type="similarity">
    <text evidence="1">Belongs to the peptidase C14B family.</text>
</comment>
<keyword evidence="5" id="KW-1185">Reference proteome</keyword>
<dbReference type="InterPro" id="IPR011600">
    <property type="entry name" value="Pept_C14_caspase"/>
</dbReference>
<reference evidence="4 5" key="1">
    <citation type="journal article" date="2016" name="Mol. Biol. Evol.">
        <title>Comparative Genomics of Early-Diverging Mushroom-Forming Fungi Provides Insights into the Origins of Lignocellulose Decay Capabilities.</title>
        <authorList>
            <person name="Nagy L.G."/>
            <person name="Riley R."/>
            <person name="Tritt A."/>
            <person name="Adam C."/>
            <person name="Daum C."/>
            <person name="Floudas D."/>
            <person name="Sun H."/>
            <person name="Yadav J.S."/>
            <person name="Pangilinan J."/>
            <person name="Larsson K.H."/>
            <person name="Matsuura K."/>
            <person name="Barry K."/>
            <person name="Labutti K."/>
            <person name="Kuo R."/>
            <person name="Ohm R.A."/>
            <person name="Bhattacharya S.S."/>
            <person name="Shirouzu T."/>
            <person name="Yoshinaga Y."/>
            <person name="Martin F.M."/>
            <person name="Grigoriev I.V."/>
            <person name="Hibbett D.S."/>
        </authorList>
    </citation>
    <scope>NUCLEOTIDE SEQUENCE [LARGE SCALE GENOMIC DNA]</scope>
    <source>
        <strain evidence="4 5">HHB12029</strain>
    </source>
</reference>
<evidence type="ECO:0000313" key="4">
    <source>
        <dbReference type="EMBL" id="KZV82915.1"/>
    </source>
</evidence>
<feature type="region of interest" description="Disordered" evidence="2">
    <location>
        <begin position="259"/>
        <end position="278"/>
    </location>
</feature>
<evidence type="ECO:0000259" key="3">
    <source>
        <dbReference type="Pfam" id="PF00656"/>
    </source>
</evidence>
<dbReference type="InParanoid" id="A0A165CQN7"/>
<evidence type="ECO:0000313" key="5">
    <source>
        <dbReference type="Proteomes" id="UP000077266"/>
    </source>
</evidence>
<feature type="domain" description="Peptidase C14 caspase" evidence="3">
    <location>
        <begin position="315"/>
        <end position="575"/>
    </location>
</feature>
<dbReference type="PANTHER" id="PTHR48104">
    <property type="entry name" value="METACASPASE-4"/>
    <property type="match status" value="1"/>
</dbReference>
<dbReference type="PANTHER" id="PTHR48104:SF30">
    <property type="entry name" value="METACASPASE-1"/>
    <property type="match status" value="1"/>
</dbReference>
<protein>
    <recommendedName>
        <fullName evidence="3">Peptidase C14 caspase domain-containing protein</fullName>
    </recommendedName>
</protein>
<dbReference type="Proteomes" id="UP000077266">
    <property type="component" value="Unassembled WGS sequence"/>
</dbReference>
<accession>A0A165CQN7</accession>
<dbReference type="InterPro" id="IPR050452">
    <property type="entry name" value="Metacaspase"/>
</dbReference>
<dbReference type="GO" id="GO:0004197">
    <property type="term" value="F:cysteine-type endopeptidase activity"/>
    <property type="evidence" value="ECO:0007669"/>
    <property type="project" value="InterPro"/>
</dbReference>
<dbReference type="AlphaFoldDB" id="A0A165CQN7"/>
<sequence>MDTHYGLRYRNLLNQHGYGYPFFPKPSDALPIIHIGDVGILTDDGGFEYLWNVHLPADHRRNKSKVPPEFQPLPRFRQSCDVRNLVDFERNAVVASPSVHPDLAPIETLPDGTTVFKFSTADEAGAVLVLPRGGSRVDSLKRGTYHEYAMSNTKSWYRYITRDLGRLVENGRLYLVTGTDTCSSWGVASFAKPNGAQTFTLKFVASNAPSSKGASCGTCVANFPIEYRIGATDPTKARHCVFARGFRISMHDSVPAQIPTVSSSPVSKARPKGAAVPAQTTPSRLLQASILLDAAVGPGEDGSVEMEYNGKPPLFALIVGIDVYKHRSGFDNLTGAVADADDVCDFITTTLPVDAQVSILRNEQATRTAIIGALSAMKTNDDIKRGDPILIFYAGHGAEVPAPRRWPQSMMQMLIPHNFLPSHPSTPEQRGILDVTLGRYLEQLAKAKGNNITVILDSCHSGSGTRDSSPLGVMSRGFKLPASYAIDPDVDDLKLPESYTADADAKEDTDRGNRGSHPAVGFKASGLASHVLLAACSAEESARECDGRGYFTTALFEVLRASTARQMTYSEIVTQLPLLPGQRPQCEGKHQDRLIFDGKAPSGQGVFYPVTATAEGAFNLEAGEIHGFTVGAQFDVYTSTDRNARPVSRLRATATDAISAKLTWVSGSPAQSIPQPAWAVQAKAGEFATFAVAVAAELRDALKSLIEEDDMTWDTTRAPPRRAIRLVRRSIPHELEVKIKDGHAVFIIKDKVCTAAAAAASTGKKFQLAETVPISDMDTVYAVIQSAAAFFFYLRLSNTDDNIAVHLTMFQVRQQFDKKARAFRYSPCGDGLDDERGMISLAPGPSNSLYGFNLTSGSSCDLYVWLFMFDMRTLKVDIMYNPTTARGGGALLGPGRDLTPGYGDVGGAWQFTLPPGVETDVTYCKVFISSEPVKLAHIAQHSPFNRSGVRDSGPQVALRLSHPAWSTILLPIVLTAGRV</sequence>
<dbReference type="GO" id="GO:0006508">
    <property type="term" value="P:proteolysis"/>
    <property type="evidence" value="ECO:0007669"/>
    <property type="project" value="InterPro"/>
</dbReference>
<gene>
    <name evidence="4" type="ORF">EXIGLDRAFT_754684</name>
</gene>
<dbReference type="Gene3D" id="3.40.50.1460">
    <property type="match status" value="1"/>
</dbReference>
<evidence type="ECO:0000256" key="1">
    <source>
        <dbReference type="ARBA" id="ARBA00009005"/>
    </source>
</evidence>
<name>A0A165CQN7_EXIGL</name>
<organism evidence="4 5">
    <name type="scientific">Exidia glandulosa HHB12029</name>
    <dbReference type="NCBI Taxonomy" id="1314781"/>
    <lineage>
        <taxon>Eukaryota</taxon>
        <taxon>Fungi</taxon>
        <taxon>Dikarya</taxon>
        <taxon>Basidiomycota</taxon>
        <taxon>Agaricomycotina</taxon>
        <taxon>Agaricomycetes</taxon>
        <taxon>Auriculariales</taxon>
        <taxon>Exidiaceae</taxon>
        <taxon>Exidia</taxon>
    </lineage>
</organism>
<dbReference type="Pfam" id="PF00656">
    <property type="entry name" value="Peptidase_C14"/>
    <property type="match status" value="1"/>
</dbReference>
<evidence type="ECO:0000256" key="2">
    <source>
        <dbReference type="SAM" id="MobiDB-lite"/>
    </source>
</evidence>
<dbReference type="OrthoDB" id="3223806at2759"/>